<proteinExistence type="predicted"/>
<organism evidence="1 2">
    <name type="scientific">Engystomops pustulosus</name>
    <name type="common">Tungara frog</name>
    <name type="synonym">Physalaemus pustulosus</name>
    <dbReference type="NCBI Taxonomy" id="76066"/>
    <lineage>
        <taxon>Eukaryota</taxon>
        <taxon>Metazoa</taxon>
        <taxon>Chordata</taxon>
        <taxon>Craniata</taxon>
        <taxon>Vertebrata</taxon>
        <taxon>Euteleostomi</taxon>
        <taxon>Amphibia</taxon>
        <taxon>Batrachia</taxon>
        <taxon>Anura</taxon>
        <taxon>Neobatrachia</taxon>
        <taxon>Hyloidea</taxon>
        <taxon>Leptodactylidae</taxon>
        <taxon>Leiuperinae</taxon>
        <taxon>Engystomops</taxon>
    </lineage>
</organism>
<keyword evidence="2" id="KW-1185">Reference proteome</keyword>
<dbReference type="Proteomes" id="UP000824782">
    <property type="component" value="Unassembled WGS sequence"/>
</dbReference>
<dbReference type="AlphaFoldDB" id="A0AAV7D216"/>
<protein>
    <submittedName>
        <fullName evidence="1">Uncharacterized protein</fullName>
    </submittedName>
</protein>
<sequence>MRRSSGAISNWQHSTMYFFYGVSGVVDIILTPQSCTCSYGQTHARHRRLVGSRFVLLPCARRQALDVHIHLLLYSQYLGELCASSWRFFPG</sequence>
<dbReference type="EMBL" id="WNYA01000002">
    <property type="protein sequence ID" value="KAG8590707.1"/>
    <property type="molecule type" value="Genomic_DNA"/>
</dbReference>
<name>A0AAV7D216_ENGPU</name>
<accession>A0AAV7D216</accession>
<evidence type="ECO:0000313" key="2">
    <source>
        <dbReference type="Proteomes" id="UP000824782"/>
    </source>
</evidence>
<reference evidence="1" key="1">
    <citation type="thesis" date="2020" institute="ProQuest LLC" country="789 East Eisenhower Parkway, Ann Arbor, MI, USA">
        <title>Comparative Genomics and Chromosome Evolution.</title>
        <authorList>
            <person name="Mudd A.B."/>
        </authorList>
    </citation>
    <scope>NUCLEOTIDE SEQUENCE</scope>
    <source>
        <strain evidence="1">237g6f4</strain>
        <tissue evidence="1">Blood</tissue>
    </source>
</reference>
<gene>
    <name evidence="1" type="ORF">GDO81_006856</name>
</gene>
<comment type="caution">
    <text evidence="1">The sequence shown here is derived from an EMBL/GenBank/DDBJ whole genome shotgun (WGS) entry which is preliminary data.</text>
</comment>
<evidence type="ECO:0000313" key="1">
    <source>
        <dbReference type="EMBL" id="KAG8590707.1"/>
    </source>
</evidence>